<feature type="compositionally biased region" description="Low complexity" evidence="6">
    <location>
        <begin position="85"/>
        <end position="99"/>
    </location>
</feature>
<organism evidence="9 10">
    <name type="scientific">Wickerhamomyces pijperi</name>
    <name type="common">Yeast</name>
    <name type="synonym">Pichia pijperi</name>
    <dbReference type="NCBI Taxonomy" id="599730"/>
    <lineage>
        <taxon>Eukaryota</taxon>
        <taxon>Fungi</taxon>
        <taxon>Dikarya</taxon>
        <taxon>Ascomycota</taxon>
        <taxon>Saccharomycotina</taxon>
        <taxon>Saccharomycetes</taxon>
        <taxon>Phaffomycetales</taxon>
        <taxon>Wickerhamomycetaceae</taxon>
        <taxon>Wickerhamomyces</taxon>
    </lineage>
</organism>
<dbReference type="GO" id="GO:0006351">
    <property type="term" value="P:DNA-templated transcription"/>
    <property type="evidence" value="ECO:0007669"/>
    <property type="project" value="InterPro"/>
</dbReference>
<evidence type="ECO:0000259" key="8">
    <source>
        <dbReference type="PROSITE" id="PS50048"/>
    </source>
</evidence>
<evidence type="ECO:0000313" key="10">
    <source>
        <dbReference type="Proteomes" id="UP000774326"/>
    </source>
</evidence>
<dbReference type="Pfam" id="PF00172">
    <property type="entry name" value="Zn_clus"/>
    <property type="match status" value="1"/>
</dbReference>
<dbReference type="PANTHER" id="PTHR31001">
    <property type="entry name" value="UNCHARACTERIZED TRANSCRIPTIONAL REGULATORY PROTEIN"/>
    <property type="match status" value="1"/>
</dbReference>
<evidence type="ECO:0000256" key="7">
    <source>
        <dbReference type="SAM" id="Phobius"/>
    </source>
</evidence>
<keyword evidence="7" id="KW-1133">Transmembrane helix</keyword>
<dbReference type="PROSITE" id="PS50048">
    <property type="entry name" value="ZN2_CY6_FUNGAL_2"/>
    <property type="match status" value="1"/>
</dbReference>
<feature type="region of interest" description="Disordered" evidence="6">
    <location>
        <begin position="75"/>
        <end position="115"/>
    </location>
</feature>
<gene>
    <name evidence="9" type="ORF">WICPIJ_007689</name>
</gene>
<dbReference type="InterPro" id="IPR036864">
    <property type="entry name" value="Zn2-C6_fun-type_DNA-bd_sf"/>
</dbReference>
<feature type="compositionally biased region" description="Polar residues" evidence="6">
    <location>
        <begin position="100"/>
        <end position="115"/>
    </location>
</feature>
<evidence type="ECO:0000313" key="9">
    <source>
        <dbReference type="EMBL" id="KAH3681336.1"/>
    </source>
</evidence>
<dbReference type="OrthoDB" id="1747771at2759"/>
<feature type="domain" description="Zn(2)-C6 fungal-type" evidence="8">
    <location>
        <begin position="14"/>
        <end position="43"/>
    </location>
</feature>
<dbReference type="InterPro" id="IPR001138">
    <property type="entry name" value="Zn2Cys6_DnaBD"/>
</dbReference>
<dbReference type="AlphaFoldDB" id="A0A9P8TK65"/>
<keyword evidence="7" id="KW-0472">Membrane</keyword>
<dbReference type="SUPFAM" id="SSF57701">
    <property type="entry name" value="Zn2/Cys6 DNA-binding domain"/>
    <property type="match status" value="1"/>
</dbReference>
<keyword evidence="5" id="KW-0175">Coiled coil</keyword>
<dbReference type="GO" id="GO:0005634">
    <property type="term" value="C:nucleus"/>
    <property type="evidence" value="ECO:0007669"/>
    <property type="project" value="UniProtKB-SubCell"/>
</dbReference>
<evidence type="ECO:0000256" key="6">
    <source>
        <dbReference type="SAM" id="MobiDB-lite"/>
    </source>
</evidence>
<name>A0A9P8TK65_WICPI</name>
<proteinExistence type="predicted"/>
<keyword evidence="3" id="KW-0862">Zinc</keyword>
<keyword evidence="4" id="KW-0539">Nucleus</keyword>
<dbReference type="GO" id="GO:0000981">
    <property type="term" value="F:DNA-binding transcription factor activity, RNA polymerase II-specific"/>
    <property type="evidence" value="ECO:0007669"/>
    <property type="project" value="InterPro"/>
</dbReference>
<accession>A0A9P8TK65</accession>
<sequence length="788" mass="89362">MSKANQRKPKQSYSCGNCRRLKTRCDHEIPCSNCVKNNLVQECLATPAKPLTHFKELIKPNTGFGRIIKSSNTNKQTTTIAAKPSTSLSSSTLGSETSSRASTPGQSSTNSTSLLPISATTAQTSSQFLPTTLSQSLDGFNVTPTYNNSASSVPAPEIIDTVPLKELITAQEKNNQLQGIIDQLQSQLQQSQQVHNGNSVANNIPPRQEFSYQSPPLVDFLQMTHPKSESLKNYVLTSVLPPKDIVDFLKEYYFSSGIDDHRLIHVPTFNAQYDIFWSLVHSGNLQESQTKIDQLWIALLFSIISAALVFMPTDLINSNPNLQYFFQNEEYSVLLHRTWFVTSRQLLVAYVDHVKPTRLIQLQINGTVKNYLEATDQLKMLDSLLSESIMDCHYLKLDNVAAYSQLSPLERELRKRIFWCVCVCDTERAFKLGRRPLIHSYLSNVPIPENCDDSGLTTTSIVVEPWGTITDSTGIIVRARICRSINRLYHLHNGCSLTDLFKTVYECDSELFNVCELIPTQWELPLLNDTQKEKLGLNNGIVTEMDQSMFRYRLFEKFLDPSILPIPEYIPQLMCQDAINSVFSNFYSVAFHSNIKQPVDPLSYPRIYKIVNALIFQMVSVLTNKYIIITQFAKDQIEFVLDFLLQLLNKRAIFIQPTCLKNSLPLLLSLKTKVDQLPVTSNLPIVPTVNQYQPEEERVKVGSLVNHLYTRPTGEHDYQSYVPSTQALQENLIFLQDLSKFISLKQLLQNDVYVVGDPELQLILDQNIERVSFSQKHCLGFLSKNEDI</sequence>
<feature type="transmembrane region" description="Helical" evidence="7">
    <location>
        <begin position="295"/>
        <end position="313"/>
    </location>
</feature>
<keyword evidence="2" id="KW-0479">Metal-binding</keyword>
<dbReference type="InterPro" id="IPR007219">
    <property type="entry name" value="XnlR_reg_dom"/>
</dbReference>
<reference evidence="9" key="1">
    <citation type="journal article" date="2021" name="Open Biol.">
        <title>Shared evolutionary footprints suggest mitochondrial oxidative damage underlies multiple complex I losses in fungi.</title>
        <authorList>
            <person name="Schikora-Tamarit M.A."/>
            <person name="Marcet-Houben M."/>
            <person name="Nosek J."/>
            <person name="Gabaldon T."/>
        </authorList>
    </citation>
    <scope>NUCLEOTIDE SEQUENCE</scope>
    <source>
        <strain evidence="9">CBS2887</strain>
    </source>
</reference>
<keyword evidence="10" id="KW-1185">Reference proteome</keyword>
<dbReference type="CDD" id="cd00067">
    <property type="entry name" value="GAL4"/>
    <property type="match status" value="1"/>
</dbReference>
<evidence type="ECO:0000256" key="4">
    <source>
        <dbReference type="ARBA" id="ARBA00023242"/>
    </source>
</evidence>
<reference evidence="9" key="2">
    <citation type="submission" date="2021-01" db="EMBL/GenBank/DDBJ databases">
        <authorList>
            <person name="Schikora-Tamarit M.A."/>
        </authorList>
    </citation>
    <scope>NUCLEOTIDE SEQUENCE</scope>
    <source>
        <strain evidence="9">CBS2887</strain>
    </source>
</reference>
<comment type="subcellular location">
    <subcellularLocation>
        <location evidence="1">Nucleus</location>
    </subcellularLocation>
</comment>
<dbReference type="GO" id="GO:0008270">
    <property type="term" value="F:zinc ion binding"/>
    <property type="evidence" value="ECO:0007669"/>
    <property type="project" value="InterPro"/>
</dbReference>
<keyword evidence="7" id="KW-0812">Transmembrane</keyword>
<dbReference type="Proteomes" id="UP000774326">
    <property type="component" value="Unassembled WGS sequence"/>
</dbReference>
<evidence type="ECO:0000256" key="5">
    <source>
        <dbReference type="SAM" id="Coils"/>
    </source>
</evidence>
<feature type="coiled-coil region" evidence="5">
    <location>
        <begin position="167"/>
        <end position="194"/>
    </location>
</feature>
<dbReference type="PROSITE" id="PS00463">
    <property type="entry name" value="ZN2_CY6_FUNGAL_1"/>
    <property type="match status" value="1"/>
</dbReference>
<dbReference type="SMART" id="SM00066">
    <property type="entry name" value="GAL4"/>
    <property type="match status" value="1"/>
</dbReference>
<dbReference type="Gene3D" id="4.10.240.10">
    <property type="entry name" value="Zn(2)-C6 fungal-type DNA-binding domain"/>
    <property type="match status" value="1"/>
</dbReference>
<dbReference type="GO" id="GO:0003677">
    <property type="term" value="F:DNA binding"/>
    <property type="evidence" value="ECO:0007669"/>
    <property type="project" value="InterPro"/>
</dbReference>
<dbReference type="Pfam" id="PF04082">
    <property type="entry name" value="Fungal_trans"/>
    <property type="match status" value="1"/>
</dbReference>
<dbReference type="EMBL" id="JAEUBG010004464">
    <property type="protein sequence ID" value="KAH3681336.1"/>
    <property type="molecule type" value="Genomic_DNA"/>
</dbReference>
<dbReference type="InterPro" id="IPR050613">
    <property type="entry name" value="Sec_Metabolite_Reg"/>
</dbReference>
<evidence type="ECO:0000256" key="2">
    <source>
        <dbReference type="ARBA" id="ARBA00022723"/>
    </source>
</evidence>
<comment type="caution">
    <text evidence="9">The sequence shown here is derived from an EMBL/GenBank/DDBJ whole genome shotgun (WGS) entry which is preliminary data.</text>
</comment>
<evidence type="ECO:0000256" key="3">
    <source>
        <dbReference type="ARBA" id="ARBA00022833"/>
    </source>
</evidence>
<dbReference type="CDD" id="cd12148">
    <property type="entry name" value="fungal_TF_MHR"/>
    <property type="match status" value="1"/>
</dbReference>
<protein>
    <recommendedName>
        <fullName evidence="8">Zn(2)-C6 fungal-type domain-containing protein</fullName>
    </recommendedName>
</protein>
<evidence type="ECO:0000256" key="1">
    <source>
        <dbReference type="ARBA" id="ARBA00004123"/>
    </source>
</evidence>
<dbReference type="PANTHER" id="PTHR31001:SF89">
    <property type="entry name" value="ZN(2)-C6 FUNGAL-TYPE DOMAIN-CONTAINING PROTEIN"/>
    <property type="match status" value="1"/>
</dbReference>